<sequence length="109" mass="12430">MFRSTKHPNLRNALIYITLPPNSGYQTAPKLNLFQTESGLAGEPREREERRRNRNAFLQLPHECNRNVRTYDSSGHLRSATTSMFPPPLPISRYSPSLTSLFSTASRNP</sequence>
<comment type="caution">
    <text evidence="2">The sequence shown here is derived from an EMBL/GenBank/DDBJ whole genome shotgun (WGS) entry which is preliminary data.</text>
</comment>
<dbReference type="AlphaFoldDB" id="A0A8T3A2C9"/>
<dbReference type="SMR" id="A0A8T3A2C9"/>
<reference evidence="2" key="1">
    <citation type="journal article" date="2022" name="Front. Genet.">
        <title>Chromosome-Scale Assembly of the Dendrobium nobile Genome Provides Insights Into the Molecular Mechanism of the Biosynthesis of the Medicinal Active Ingredient of Dendrobium.</title>
        <authorList>
            <person name="Xu Q."/>
            <person name="Niu S.-C."/>
            <person name="Li K.-L."/>
            <person name="Zheng P.-J."/>
            <person name="Zhang X.-J."/>
            <person name="Jia Y."/>
            <person name="Liu Y."/>
            <person name="Niu Y.-X."/>
            <person name="Yu L.-H."/>
            <person name="Chen D.-F."/>
            <person name="Zhang G.-Q."/>
        </authorList>
    </citation>
    <scope>NUCLEOTIDE SEQUENCE</scope>
    <source>
        <tissue evidence="2">Leaf</tissue>
    </source>
</reference>
<proteinExistence type="predicted"/>
<keyword evidence="3" id="KW-1185">Reference proteome</keyword>
<name>A0A8T3A2C9_DENNO</name>
<organism evidence="2 3">
    <name type="scientific">Dendrobium nobile</name>
    <name type="common">Orchid</name>
    <dbReference type="NCBI Taxonomy" id="94219"/>
    <lineage>
        <taxon>Eukaryota</taxon>
        <taxon>Viridiplantae</taxon>
        <taxon>Streptophyta</taxon>
        <taxon>Embryophyta</taxon>
        <taxon>Tracheophyta</taxon>
        <taxon>Spermatophyta</taxon>
        <taxon>Magnoliopsida</taxon>
        <taxon>Liliopsida</taxon>
        <taxon>Asparagales</taxon>
        <taxon>Orchidaceae</taxon>
        <taxon>Epidendroideae</taxon>
        <taxon>Malaxideae</taxon>
        <taxon>Dendrobiinae</taxon>
        <taxon>Dendrobium</taxon>
    </lineage>
</organism>
<evidence type="ECO:0000313" key="3">
    <source>
        <dbReference type="Proteomes" id="UP000829196"/>
    </source>
</evidence>
<protein>
    <submittedName>
        <fullName evidence="2">Uncharacterized protein</fullName>
    </submittedName>
</protein>
<accession>A0A8T3A2C9</accession>
<evidence type="ECO:0000313" key="2">
    <source>
        <dbReference type="EMBL" id="KAI0488885.1"/>
    </source>
</evidence>
<gene>
    <name evidence="2" type="ORF">KFK09_028724</name>
</gene>
<feature type="compositionally biased region" description="Polar residues" evidence="1">
    <location>
        <begin position="94"/>
        <end position="109"/>
    </location>
</feature>
<evidence type="ECO:0000256" key="1">
    <source>
        <dbReference type="SAM" id="MobiDB-lite"/>
    </source>
</evidence>
<dbReference type="EMBL" id="JAGYWB010000019">
    <property type="protein sequence ID" value="KAI0488885.1"/>
    <property type="molecule type" value="Genomic_DNA"/>
</dbReference>
<dbReference type="Proteomes" id="UP000829196">
    <property type="component" value="Unassembled WGS sequence"/>
</dbReference>
<feature type="region of interest" description="Disordered" evidence="1">
    <location>
        <begin position="77"/>
        <end position="109"/>
    </location>
</feature>